<dbReference type="CDD" id="cd22152">
    <property type="entry name" value="F-box_AtAFR-like"/>
    <property type="match status" value="1"/>
</dbReference>
<dbReference type="InterPro" id="IPR015915">
    <property type="entry name" value="Kelch-typ_b-propeller"/>
</dbReference>
<dbReference type="InterPro" id="IPR057499">
    <property type="entry name" value="Kelch_FKB95"/>
</dbReference>
<reference evidence="6" key="2">
    <citation type="journal article" date="2018" name="Hortic Res">
        <title>Improved Brassica rapa reference genome by single-molecule sequencing and chromosome conformation capture technologies.</title>
        <authorList>
            <person name="Zhang L."/>
            <person name="Cai X."/>
            <person name="Wu J."/>
            <person name="Liu M."/>
            <person name="Grob S."/>
            <person name="Cheng F."/>
            <person name="Liang J."/>
            <person name="Cai C."/>
            <person name="Liu Z."/>
            <person name="Liu B."/>
            <person name="Wang F."/>
            <person name="Li S."/>
            <person name="Liu F."/>
            <person name="Li X."/>
            <person name="Cheng L."/>
            <person name="Yang W."/>
            <person name="Li M.H."/>
            <person name="Grossniklaus U."/>
            <person name="Zheng H."/>
            <person name="Wang X."/>
        </authorList>
    </citation>
    <scope>NUCLEOTIDE SEQUENCE [LARGE SCALE GENOMIC DNA]</scope>
    <source>
        <strain evidence="6">cv. Chiifu-401-42</strain>
    </source>
</reference>
<name>A0A397ZIU7_BRACM</name>
<dbReference type="Pfam" id="PF25210">
    <property type="entry name" value="Kelch_FKB95"/>
    <property type="match status" value="2"/>
</dbReference>
<evidence type="ECO:0000313" key="4">
    <source>
        <dbReference type="EMBL" id="VDD11689.1"/>
    </source>
</evidence>
<dbReference type="Proteomes" id="UP000264353">
    <property type="component" value="Chromosome A4"/>
</dbReference>
<dbReference type="SUPFAM" id="SSF81383">
    <property type="entry name" value="F-box domain"/>
    <property type="match status" value="1"/>
</dbReference>
<evidence type="ECO:0000313" key="2">
    <source>
        <dbReference type="EMBL" id="CAG7906103.1"/>
    </source>
</evidence>
<organism evidence="3 7">
    <name type="scientific">Brassica campestris</name>
    <name type="common">Field mustard</name>
    <dbReference type="NCBI Taxonomy" id="3711"/>
    <lineage>
        <taxon>Eukaryota</taxon>
        <taxon>Viridiplantae</taxon>
        <taxon>Streptophyta</taxon>
        <taxon>Embryophyta</taxon>
        <taxon>Tracheophyta</taxon>
        <taxon>Spermatophyta</taxon>
        <taxon>Magnoliopsida</taxon>
        <taxon>eudicotyledons</taxon>
        <taxon>Gunneridae</taxon>
        <taxon>Pentapetalae</taxon>
        <taxon>rosids</taxon>
        <taxon>malvids</taxon>
        <taxon>Brassicales</taxon>
        <taxon>Brassicaceae</taxon>
        <taxon>Brassiceae</taxon>
        <taxon>Brassica</taxon>
    </lineage>
</organism>
<feature type="domain" description="F-box" evidence="1">
    <location>
        <begin position="28"/>
        <end position="68"/>
    </location>
</feature>
<dbReference type="OrthoDB" id="1490241at2759"/>
<proteinExistence type="predicted"/>
<dbReference type="eggNOG" id="KOG1072">
    <property type="taxonomic scope" value="Eukaryota"/>
</dbReference>
<dbReference type="Pfam" id="PF00646">
    <property type="entry name" value="F-box"/>
    <property type="match status" value="1"/>
</dbReference>
<dbReference type="PANTHER" id="PTHR24414">
    <property type="entry name" value="F-BOX/KELCH-REPEAT PROTEIN SKIP4"/>
    <property type="match status" value="1"/>
</dbReference>
<dbReference type="SUPFAM" id="SSF117281">
    <property type="entry name" value="Kelch motif"/>
    <property type="match status" value="1"/>
</dbReference>
<dbReference type="Gramene" id="A04p10040.2_BraZ1">
    <property type="protein sequence ID" value="A04p10040.2_BraZ1.CDS.1"/>
    <property type="gene ID" value="A04g10040.2_BraZ1"/>
</dbReference>
<dbReference type="EMBL" id="LR031576">
    <property type="protein sequence ID" value="VDD11689.1"/>
    <property type="molecule type" value="Genomic_DNA"/>
</dbReference>
<dbReference type="SMART" id="SM00612">
    <property type="entry name" value="Kelch"/>
    <property type="match status" value="1"/>
</dbReference>
<evidence type="ECO:0000313" key="6">
    <source>
        <dbReference type="Proteomes" id="UP000011750"/>
    </source>
</evidence>
<evidence type="ECO:0000313" key="8">
    <source>
        <dbReference type="Proteomes" id="UP000694005"/>
    </source>
</evidence>
<reference evidence="5" key="5">
    <citation type="submission" date="2023-03" db="UniProtKB">
        <authorList>
            <consortium name="EnsemblPlants"/>
        </authorList>
    </citation>
    <scope>IDENTIFICATION</scope>
    <source>
        <strain evidence="5">cv. Chiifu-401-42</strain>
    </source>
</reference>
<protein>
    <recommendedName>
        <fullName evidence="1">F-box domain-containing protein</fullName>
    </recommendedName>
</protein>
<dbReference type="EMBL" id="LS974620">
    <property type="protein sequence ID" value="CAG7906103.1"/>
    <property type="molecule type" value="Genomic_DNA"/>
</dbReference>
<dbReference type="SMART" id="SM00256">
    <property type="entry name" value="FBOX"/>
    <property type="match status" value="1"/>
</dbReference>
<accession>A0A397ZIU7</accession>
<reference evidence="2 8" key="4">
    <citation type="submission" date="2021-07" db="EMBL/GenBank/DDBJ databases">
        <authorList>
            <consortium name="Genoscope - CEA"/>
            <person name="William W."/>
        </authorList>
    </citation>
    <scope>NUCLEOTIDE SEQUENCE [LARGE SCALE GENOMIC DNA]</scope>
</reference>
<dbReference type="InterPro" id="IPR036047">
    <property type="entry name" value="F-box-like_dom_sf"/>
</dbReference>
<dbReference type="PANTHER" id="PTHR24414:SF170">
    <property type="entry name" value="GENOME ASSEMBLY, CHROMOSOME: A04"/>
    <property type="match status" value="1"/>
</dbReference>
<dbReference type="AlphaFoldDB" id="A0A397ZIU7"/>
<dbReference type="InterPro" id="IPR001810">
    <property type="entry name" value="F-box_dom"/>
</dbReference>
<sequence>MSSHKKKRNKKLLNSSPLFPLSTANLSLPHDLLLNCIGRLSRLYYPTLSLVCKSYRSLIASPDLYTTRSLLNRTESCLYVCLQRSPDSNPRWFTLSRRPNRTLARNKKLSDYLLVPVTSPHVTSLRSSSVAVGSDIYEIGGLINGVPSSSVSVLDCRSNSWRQAPNMQVGRSFPSANVIDGKILVKGGLELKDVNSSKWVEVFDPNTQNWTTVSFTCGSKEWQSEDDNGTTRRSSSFCLIDDVSYCFDNRKLKWFDEKVGDWRFVTGLESVPKCLLGFNTSCQVHLADYGGKMVVLWDRHDRSSNCQGRTIWCAVIALERCSSEEISGTVEWSEAVLKVPNSFAFVHVLAAIV</sequence>
<keyword evidence="6" id="KW-1185">Reference proteome</keyword>
<dbReference type="OMA" id="KVREWRI"/>
<reference evidence="3 7" key="3">
    <citation type="submission" date="2018-06" db="EMBL/GenBank/DDBJ databases">
        <title>WGS assembly of Brassica rapa FPsc.</title>
        <authorList>
            <person name="Bowman J."/>
            <person name="Kohchi T."/>
            <person name="Yamato K."/>
            <person name="Jenkins J."/>
            <person name="Shu S."/>
            <person name="Ishizaki K."/>
            <person name="Yamaoka S."/>
            <person name="Nishihama R."/>
            <person name="Nakamura Y."/>
            <person name="Berger F."/>
            <person name="Adam C."/>
            <person name="Aki S."/>
            <person name="Althoff F."/>
            <person name="Araki T."/>
            <person name="Arteaga-Vazquez M."/>
            <person name="Balasubrmanian S."/>
            <person name="Bauer D."/>
            <person name="Boehm C."/>
            <person name="Briginshaw L."/>
            <person name="Caballero-Perez J."/>
            <person name="Catarino B."/>
            <person name="Chen F."/>
            <person name="Chiyoda S."/>
            <person name="Chovatia M."/>
            <person name="Davies K."/>
            <person name="Delmans M."/>
            <person name="Demura T."/>
            <person name="Dierschke T."/>
            <person name="Dolan L."/>
            <person name="Dorantes-Acosta A."/>
            <person name="Eklund D."/>
            <person name="Florent S."/>
            <person name="Flores-Sandoval E."/>
            <person name="Fujiyama A."/>
            <person name="Fukuzawa H."/>
            <person name="Galik B."/>
            <person name="Grimanelli D."/>
            <person name="Grimwood J."/>
            <person name="Grossniklaus U."/>
            <person name="Hamada T."/>
            <person name="Haseloff J."/>
            <person name="Hetherington A."/>
            <person name="Higo A."/>
            <person name="Hirakawa Y."/>
            <person name="Hundley H."/>
            <person name="Ikeda Y."/>
            <person name="Inoue K."/>
            <person name="Inoue S."/>
            <person name="Ishida S."/>
            <person name="Jia Q."/>
            <person name="Kakita M."/>
            <person name="Kanazawa T."/>
            <person name="Kawai Y."/>
            <person name="Kawashima T."/>
            <person name="Kennedy M."/>
            <person name="Kinose K."/>
            <person name="Kinoshita T."/>
            <person name="Kohara Y."/>
            <person name="Koide E."/>
            <person name="Komatsu K."/>
            <person name="Kopischke S."/>
            <person name="Kubo M."/>
            <person name="Kyozuka J."/>
            <person name="Lagercrantz U."/>
            <person name="Lin S."/>
            <person name="Lindquist E."/>
            <person name="Lipzen A."/>
            <person name="Lu C."/>
            <person name="Luna E."/>
            <person name="Martienssen R."/>
            <person name="Minamino N."/>
            <person name="Mizutani M."/>
            <person name="Mizutani M."/>
            <person name="Mochizuki N."/>
            <person name="Monte I."/>
            <person name="Mosher R."/>
            <person name="Nagasaki H."/>
            <person name="Nakagami H."/>
            <person name="Naramoto S."/>
            <person name="Nishitani K."/>
            <person name="Ohtani M."/>
            <person name="Okamoto T."/>
            <person name="Okumura M."/>
            <person name="Phillips J."/>
            <person name="Pollak B."/>
            <person name="Reinders A."/>
            <person name="Roevekamp M."/>
            <person name="Sano R."/>
            <person name="Sawa S."/>
            <person name="Schmid M."/>
            <person name="Shirakawa M."/>
            <person name="Solano R."/>
            <person name="Spunde A."/>
            <person name="Suetsugu N."/>
            <person name="Sugano S."/>
            <person name="Sugiyama A."/>
            <person name="Sun R."/>
            <person name="Suzuki Y."/>
            <person name="Takenaka M."/>
            <person name="Takezawa D."/>
            <person name="Tomogane H."/>
            <person name="Tsuzuki M."/>
            <person name="Ueda T."/>
            <person name="Umeda M."/>
            <person name="Ward J."/>
            <person name="Watanabe Y."/>
            <person name="Yazaki K."/>
            <person name="Yokoyama R."/>
            <person name="Yoshitake Y."/>
            <person name="Yotsui I."/>
            <person name="Zachgo S."/>
            <person name="Schmutz J."/>
        </authorList>
    </citation>
    <scope>NUCLEOTIDE SEQUENCE [LARGE SCALE GENOMIC DNA]</scope>
    <source>
        <strain evidence="7">cv. B-3</strain>
    </source>
</reference>
<dbReference type="Gene3D" id="2.120.10.80">
    <property type="entry name" value="Kelch-type beta propeller"/>
    <property type="match status" value="1"/>
</dbReference>
<dbReference type="EMBL" id="CM010631">
    <property type="protein sequence ID" value="RID65549.1"/>
    <property type="molecule type" value="Genomic_DNA"/>
</dbReference>
<dbReference type="InterPro" id="IPR050354">
    <property type="entry name" value="F-box/kelch-repeat_ARATH"/>
</dbReference>
<dbReference type="SMR" id="A0A397ZIU7"/>
<dbReference type="Proteomes" id="UP000694005">
    <property type="component" value="Chromosome A04"/>
</dbReference>
<evidence type="ECO:0000313" key="3">
    <source>
        <dbReference type="EMBL" id="RID65549.1"/>
    </source>
</evidence>
<accession>M4EV55</accession>
<reference evidence="6" key="1">
    <citation type="journal article" date="2011" name="Nat. Genet.">
        <title>The genome of the mesopolyploid crop species Brassica rapa.</title>
        <authorList>
            <consortium name="Brassica rapa Genome Sequencing Project Consortium"/>
            <person name="Wang X."/>
            <person name="Wang H."/>
            <person name="Wang J."/>
            <person name="Sun R."/>
            <person name="Wu J."/>
            <person name="Liu S."/>
            <person name="Bai Y."/>
            <person name="Mun J.H."/>
            <person name="Bancroft I."/>
            <person name="Cheng F."/>
            <person name="Huang S."/>
            <person name="Li X."/>
            <person name="Hua W."/>
            <person name="Wang J."/>
            <person name="Wang X."/>
            <person name="Freeling M."/>
            <person name="Pires J.C."/>
            <person name="Paterson A.H."/>
            <person name="Chalhoub B."/>
            <person name="Wang B."/>
            <person name="Hayward A."/>
            <person name="Sharpe A.G."/>
            <person name="Park B.S."/>
            <person name="Weisshaar B."/>
            <person name="Liu B."/>
            <person name="Li B."/>
            <person name="Liu B."/>
            <person name="Tong C."/>
            <person name="Song C."/>
            <person name="Duran C."/>
            <person name="Peng C."/>
            <person name="Geng C."/>
            <person name="Koh C."/>
            <person name="Lin C."/>
            <person name="Edwards D."/>
            <person name="Mu D."/>
            <person name="Shen D."/>
            <person name="Soumpourou E."/>
            <person name="Li F."/>
            <person name="Fraser F."/>
            <person name="Conant G."/>
            <person name="Lassalle G."/>
            <person name="King G.J."/>
            <person name="Bonnema G."/>
            <person name="Tang H."/>
            <person name="Wang H."/>
            <person name="Belcram H."/>
            <person name="Zhou H."/>
            <person name="Hirakawa H."/>
            <person name="Abe H."/>
            <person name="Guo H."/>
            <person name="Wang H."/>
            <person name="Jin H."/>
            <person name="Parkin I.A."/>
            <person name="Batley J."/>
            <person name="Kim J.S."/>
            <person name="Just J."/>
            <person name="Li J."/>
            <person name="Xu J."/>
            <person name="Deng J."/>
            <person name="Kim J.A."/>
            <person name="Li J."/>
            <person name="Yu J."/>
            <person name="Meng J."/>
            <person name="Wang J."/>
            <person name="Min J."/>
            <person name="Poulain J."/>
            <person name="Wang J."/>
            <person name="Hatakeyama K."/>
            <person name="Wu K."/>
            <person name="Wang L."/>
            <person name="Fang L."/>
            <person name="Trick M."/>
            <person name="Links M.G."/>
            <person name="Zhao M."/>
            <person name="Jin M."/>
            <person name="Ramchiary N."/>
            <person name="Drou N."/>
            <person name="Berkman P.J."/>
            <person name="Cai Q."/>
            <person name="Huang Q."/>
            <person name="Li R."/>
            <person name="Tabata S."/>
            <person name="Cheng S."/>
            <person name="Zhang S."/>
            <person name="Zhang S."/>
            <person name="Huang S."/>
            <person name="Sato S."/>
            <person name="Sun S."/>
            <person name="Kwon S.J."/>
            <person name="Choi S.R."/>
            <person name="Lee T.H."/>
            <person name="Fan W."/>
            <person name="Zhao X."/>
            <person name="Tan X."/>
            <person name="Xu X."/>
            <person name="Wang Y."/>
            <person name="Qiu Y."/>
            <person name="Yin Y."/>
            <person name="Li Y."/>
            <person name="Du Y."/>
            <person name="Liao Y."/>
            <person name="Lim Y."/>
            <person name="Narusaka Y."/>
            <person name="Wang Y."/>
            <person name="Wang Z."/>
            <person name="Li Z."/>
            <person name="Wang Z."/>
            <person name="Xiong Z."/>
            <person name="Zhang Z."/>
        </authorList>
    </citation>
    <scope>NUCLEOTIDE SEQUENCE [LARGE SCALE GENOMIC DNA]</scope>
    <source>
        <strain evidence="6">cv. Chiifu-401-42</strain>
    </source>
</reference>
<evidence type="ECO:0000259" key="1">
    <source>
        <dbReference type="SMART" id="SM00256"/>
    </source>
</evidence>
<evidence type="ECO:0000313" key="5">
    <source>
        <dbReference type="EnsemblPlants" id="Bra032688.1-P"/>
    </source>
</evidence>
<dbReference type="InterPro" id="IPR006652">
    <property type="entry name" value="Kelch_1"/>
</dbReference>
<dbReference type="EnsemblPlants" id="Bra032688.1">
    <property type="protein sequence ID" value="Bra032688.1-P"/>
    <property type="gene ID" value="Bra032688"/>
</dbReference>
<gene>
    <name evidence="4" type="ORF">BRAA04T16590Z</name>
    <name evidence="2" type="ORF">BRAPAZ1V2_A04P10040.2</name>
    <name evidence="3" type="ORF">BRARA_D00737</name>
</gene>
<dbReference type="Gramene" id="Bra032688.1">
    <property type="protein sequence ID" value="Bra032688.1-P"/>
    <property type="gene ID" value="Bra032688"/>
</dbReference>
<dbReference type="Proteomes" id="UP000011750">
    <property type="component" value="Chromosome A04"/>
</dbReference>
<evidence type="ECO:0000313" key="7">
    <source>
        <dbReference type="Proteomes" id="UP000264353"/>
    </source>
</evidence>
<dbReference type="HOGENOM" id="CLU_032521_1_2_1"/>